<gene>
    <name evidence="3" type="ORF">DSLASN_38050</name>
</gene>
<sequence>MKQLSTSLSLLVGIISRIVFSLIFATCRFEVFGKDSGAAHKRGRTDGNVLYVTWHQRLIPYIWYYRFKEVVVMASMSRDGELASRYVTAFGWISVRGSSKKRGREALLEMVPYVQKGHPAALACDAPTGPAYISKIGIVSLAQKSGKPIQAGMWSCDNYWTLRSWDRTIIPKPFSRIALMYAEPIHVSKDASRQECEEARQRLDERLNTMMYQADRFFGSGTTDPRDIPVPSPVPIPDPKKSLTC</sequence>
<dbReference type="Proteomes" id="UP001320148">
    <property type="component" value="Chromosome"/>
</dbReference>
<dbReference type="InterPro" id="IPR007172">
    <property type="entry name" value="DUF374"/>
</dbReference>
<dbReference type="SUPFAM" id="SSF69593">
    <property type="entry name" value="Glycerol-3-phosphate (1)-acyltransferase"/>
    <property type="match status" value="1"/>
</dbReference>
<evidence type="ECO:0000313" key="3">
    <source>
        <dbReference type="EMBL" id="BCS98173.1"/>
    </source>
</evidence>
<evidence type="ECO:0000259" key="2">
    <source>
        <dbReference type="Pfam" id="PF04028"/>
    </source>
</evidence>
<protein>
    <recommendedName>
        <fullName evidence="2">DUF374 domain-containing protein</fullName>
    </recommendedName>
</protein>
<evidence type="ECO:0000256" key="1">
    <source>
        <dbReference type="SAM" id="MobiDB-lite"/>
    </source>
</evidence>
<feature type="region of interest" description="Disordered" evidence="1">
    <location>
        <begin position="218"/>
        <end position="245"/>
    </location>
</feature>
<name>A0ABN6FBH0_9BACT</name>
<evidence type="ECO:0000313" key="4">
    <source>
        <dbReference type="Proteomes" id="UP001320148"/>
    </source>
</evidence>
<keyword evidence="4" id="KW-1185">Reference proteome</keyword>
<organism evidence="3 4">
    <name type="scientific">Desulfoluna limicola</name>
    <dbReference type="NCBI Taxonomy" id="2810562"/>
    <lineage>
        <taxon>Bacteria</taxon>
        <taxon>Pseudomonadati</taxon>
        <taxon>Thermodesulfobacteriota</taxon>
        <taxon>Desulfobacteria</taxon>
        <taxon>Desulfobacterales</taxon>
        <taxon>Desulfolunaceae</taxon>
        <taxon>Desulfoluna</taxon>
    </lineage>
</organism>
<dbReference type="EMBL" id="AP024488">
    <property type="protein sequence ID" value="BCS98173.1"/>
    <property type="molecule type" value="Genomic_DNA"/>
</dbReference>
<proteinExistence type="predicted"/>
<feature type="compositionally biased region" description="Pro residues" evidence="1">
    <location>
        <begin position="228"/>
        <end position="237"/>
    </location>
</feature>
<reference evidence="3 4" key="1">
    <citation type="submission" date="2021-02" db="EMBL/GenBank/DDBJ databases">
        <title>Complete genome of Desulfoluna sp. strain ASN36.</title>
        <authorList>
            <person name="Takahashi A."/>
            <person name="Kojima H."/>
            <person name="Fukui M."/>
        </authorList>
    </citation>
    <scope>NUCLEOTIDE SEQUENCE [LARGE SCALE GENOMIC DNA]</scope>
    <source>
        <strain evidence="3 4">ASN36</strain>
    </source>
</reference>
<dbReference type="Pfam" id="PF04028">
    <property type="entry name" value="DUF374"/>
    <property type="match status" value="1"/>
</dbReference>
<feature type="domain" description="DUF374" evidence="2">
    <location>
        <begin position="63"/>
        <end position="131"/>
    </location>
</feature>
<dbReference type="CDD" id="cd07983">
    <property type="entry name" value="LPLAT_DUF374-like"/>
    <property type="match status" value="1"/>
</dbReference>
<accession>A0ABN6FBH0</accession>
<dbReference type="RefSeq" id="WP_236889583.1">
    <property type="nucleotide sequence ID" value="NZ_AP024488.1"/>
</dbReference>